<keyword evidence="3" id="KW-1185">Reference proteome</keyword>
<sequence length="97" mass="10417">MAIENHSSSSEDVRHSDSGPTLNPSPALKFDCGAASHSDSSHAINFNYSPTLDWDLGHVLDFDRPRDRPASLLSGLAVTEVLRTISNARVCGEPTTP</sequence>
<evidence type="ECO:0000313" key="3">
    <source>
        <dbReference type="Proteomes" id="UP000299102"/>
    </source>
</evidence>
<accession>A0A4C1X1N5</accession>
<name>A0A4C1X1N5_EUMVA</name>
<evidence type="ECO:0000313" key="2">
    <source>
        <dbReference type="EMBL" id="GBP57063.1"/>
    </source>
</evidence>
<dbReference type="Proteomes" id="UP000299102">
    <property type="component" value="Unassembled WGS sequence"/>
</dbReference>
<dbReference type="AlphaFoldDB" id="A0A4C1X1N5"/>
<dbReference type="EMBL" id="BGZK01000708">
    <property type="protein sequence ID" value="GBP57063.1"/>
    <property type="molecule type" value="Genomic_DNA"/>
</dbReference>
<organism evidence="2 3">
    <name type="scientific">Eumeta variegata</name>
    <name type="common">Bagworm moth</name>
    <name type="synonym">Eumeta japonica</name>
    <dbReference type="NCBI Taxonomy" id="151549"/>
    <lineage>
        <taxon>Eukaryota</taxon>
        <taxon>Metazoa</taxon>
        <taxon>Ecdysozoa</taxon>
        <taxon>Arthropoda</taxon>
        <taxon>Hexapoda</taxon>
        <taxon>Insecta</taxon>
        <taxon>Pterygota</taxon>
        <taxon>Neoptera</taxon>
        <taxon>Endopterygota</taxon>
        <taxon>Lepidoptera</taxon>
        <taxon>Glossata</taxon>
        <taxon>Ditrysia</taxon>
        <taxon>Tineoidea</taxon>
        <taxon>Psychidae</taxon>
        <taxon>Oiketicinae</taxon>
        <taxon>Eumeta</taxon>
    </lineage>
</organism>
<protein>
    <submittedName>
        <fullName evidence="2">Uncharacterized protein</fullName>
    </submittedName>
</protein>
<comment type="caution">
    <text evidence="2">The sequence shown here is derived from an EMBL/GenBank/DDBJ whole genome shotgun (WGS) entry which is preliminary data.</text>
</comment>
<gene>
    <name evidence="2" type="ORF">EVAR_36730_1</name>
</gene>
<feature type="region of interest" description="Disordered" evidence="1">
    <location>
        <begin position="1"/>
        <end position="27"/>
    </location>
</feature>
<reference evidence="2 3" key="1">
    <citation type="journal article" date="2019" name="Commun. Biol.">
        <title>The bagworm genome reveals a unique fibroin gene that provides high tensile strength.</title>
        <authorList>
            <person name="Kono N."/>
            <person name="Nakamura H."/>
            <person name="Ohtoshi R."/>
            <person name="Tomita M."/>
            <person name="Numata K."/>
            <person name="Arakawa K."/>
        </authorList>
    </citation>
    <scope>NUCLEOTIDE SEQUENCE [LARGE SCALE GENOMIC DNA]</scope>
</reference>
<evidence type="ECO:0000256" key="1">
    <source>
        <dbReference type="SAM" id="MobiDB-lite"/>
    </source>
</evidence>
<proteinExistence type="predicted"/>